<sequence length="735" mass="83559">MSYSTGPSTLKDLSSILKTYFSPIRVHSSTTHQIDPEDVIKQAEMLVSELGQQEGAGGGPDRVLALREKTVKTLMGSLLELGQQLETDDEADEESHRLSSTLLVVLEHLYTDERARELLVDKLNFHLFELWWTNLLKPSVVRFPTAIDPTARASLVNLLVAELGSSTTTGALAEELFEAYCAVAHDPDRLSSESVLRTILVKWGKARPRDYFNFLDSKITIQPILDSGSDHPRLVALTVLVEFITSWPYSTHHILHTNLVDSLVDHIIRAQPSLPVLQINIQAILLILPRIPICLESLLPRLFLGFGRSVVRLNSSDIQQPLPASPAKIDSALLEFFSFLYGLFPCNFLDFLRNPSEYLEAYQSSNISTSLPYSHIDSESIKRYTIPLLTQHRLCPSLIESNPSSERNEISNQLKLFESAELIEKCERNLIISAHDPKLSQVNPSLEALSEAICRALGLPTTAASRKRRSTSLPDRAPAQGEPELGNWPYGALRTQTLLLKTKLNVELYLKHQHLQQMGSLHKQNILSTGLESEIQNLHTINRELRRKLEIVDQADSTKLEQELKQKTNTISYHQLVKDRTARYREEKIELTEQKKELINRLNQLQSLYDSQTKELMKAEIEAHGLRNELKLTQPKLESLDELQTKNEALTKALLTWDDDLRRFRESRKQIDILRGEWKRFESLANRTQIDNEELRTKLQRQMEINHDLQTLISSNSRNGGREVKPNQADATLSI</sequence>
<dbReference type="GO" id="GO:0032007">
    <property type="term" value="P:negative regulation of TOR signaling"/>
    <property type="evidence" value="ECO:0007669"/>
    <property type="project" value="TreeGrafter"/>
</dbReference>
<reference evidence="3" key="1">
    <citation type="submission" date="2013-11" db="EMBL/GenBank/DDBJ databases">
        <title>Genome sequence of the fusiform rust pathogen reveals effectors for host alternation and coevolution with pine.</title>
        <authorList>
            <consortium name="DOE Joint Genome Institute"/>
            <person name="Smith K."/>
            <person name="Pendleton A."/>
            <person name="Kubisiak T."/>
            <person name="Anderson C."/>
            <person name="Salamov A."/>
            <person name="Aerts A."/>
            <person name="Riley R."/>
            <person name="Clum A."/>
            <person name="Lindquist E."/>
            <person name="Ence D."/>
            <person name="Campbell M."/>
            <person name="Kronenberg Z."/>
            <person name="Feau N."/>
            <person name="Dhillon B."/>
            <person name="Hamelin R."/>
            <person name="Burleigh J."/>
            <person name="Smith J."/>
            <person name="Yandell M."/>
            <person name="Nelson C."/>
            <person name="Grigoriev I."/>
            <person name="Davis J."/>
        </authorList>
    </citation>
    <scope>NUCLEOTIDE SEQUENCE</scope>
    <source>
        <strain evidence="3">G11</strain>
    </source>
</reference>
<dbReference type="PANTHER" id="PTHR15154">
    <property type="entry name" value="HAMARTIN"/>
    <property type="match status" value="1"/>
</dbReference>
<evidence type="ECO:0008006" key="5">
    <source>
        <dbReference type="Google" id="ProtNLM"/>
    </source>
</evidence>
<keyword evidence="4" id="KW-1185">Reference proteome</keyword>
<dbReference type="GO" id="GO:0051726">
    <property type="term" value="P:regulation of cell cycle"/>
    <property type="evidence" value="ECO:0007669"/>
    <property type="project" value="TreeGrafter"/>
</dbReference>
<dbReference type="Pfam" id="PF04388">
    <property type="entry name" value="Hamartin"/>
    <property type="match status" value="1"/>
</dbReference>
<evidence type="ECO:0000256" key="1">
    <source>
        <dbReference type="SAM" id="Coils"/>
    </source>
</evidence>
<accession>A0A9P6TFH3</accession>
<feature type="region of interest" description="Disordered" evidence="2">
    <location>
        <begin position="713"/>
        <end position="735"/>
    </location>
</feature>
<evidence type="ECO:0000313" key="4">
    <source>
        <dbReference type="Proteomes" id="UP000886653"/>
    </source>
</evidence>
<dbReference type="AlphaFoldDB" id="A0A9P6TFH3"/>
<evidence type="ECO:0000313" key="3">
    <source>
        <dbReference type="EMBL" id="KAG0149740.1"/>
    </source>
</evidence>
<comment type="caution">
    <text evidence="3">The sequence shown here is derived from an EMBL/GenBank/DDBJ whole genome shotgun (WGS) entry which is preliminary data.</text>
</comment>
<feature type="region of interest" description="Disordered" evidence="2">
    <location>
        <begin position="464"/>
        <end position="484"/>
    </location>
</feature>
<gene>
    <name evidence="3" type="ORF">CROQUDRAFT_290523</name>
</gene>
<organism evidence="3 4">
    <name type="scientific">Cronartium quercuum f. sp. fusiforme G11</name>
    <dbReference type="NCBI Taxonomy" id="708437"/>
    <lineage>
        <taxon>Eukaryota</taxon>
        <taxon>Fungi</taxon>
        <taxon>Dikarya</taxon>
        <taxon>Basidiomycota</taxon>
        <taxon>Pucciniomycotina</taxon>
        <taxon>Pucciniomycetes</taxon>
        <taxon>Pucciniales</taxon>
        <taxon>Coleosporiaceae</taxon>
        <taxon>Cronartium</taxon>
    </lineage>
</organism>
<keyword evidence="1" id="KW-0175">Coiled coil</keyword>
<feature type="coiled-coil region" evidence="1">
    <location>
        <begin position="581"/>
        <end position="660"/>
    </location>
</feature>
<name>A0A9P6TFH3_9BASI</name>
<dbReference type="Proteomes" id="UP000886653">
    <property type="component" value="Unassembled WGS sequence"/>
</dbReference>
<dbReference type="GO" id="GO:0033596">
    <property type="term" value="C:TSC1-TSC2 complex"/>
    <property type="evidence" value="ECO:0007669"/>
    <property type="project" value="TreeGrafter"/>
</dbReference>
<dbReference type="PANTHER" id="PTHR15154:SF2">
    <property type="entry name" value="HAMARTIN"/>
    <property type="match status" value="1"/>
</dbReference>
<evidence type="ECO:0000256" key="2">
    <source>
        <dbReference type="SAM" id="MobiDB-lite"/>
    </source>
</evidence>
<dbReference type="OrthoDB" id="2505155at2759"/>
<proteinExistence type="predicted"/>
<dbReference type="EMBL" id="MU167225">
    <property type="protein sequence ID" value="KAG0149740.1"/>
    <property type="molecule type" value="Genomic_DNA"/>
</dbReference>
<dbReference type="InterPro" id="IPR007483">
    <property type="entry name" value="Hamartin"/>
</dbReference>
<protein>
    <recommendedName>
        <fullName evidence="5">Hamartin</fullName>
    </recommendedName>
</protein>